<dbReference type="Pfam" id="PF02217">
    <property type="entry name" value="T_Ag_DNA_bind"/>
    <property type="match status" value="1"/>
</dbReference>
<keyword evidence="13 31" id="KW-0863">Zinc-finger</keyword>
<keyword evidence="20 30" id="KW-0238">DNA-binding</keyword>
<dbReference type="PIRSF" id="PIRSF003368">
    <property type="entry name" value="Large_T_antigen_polyomaV"/>
    <property type="match status" value="1"/>
</dbReference>
<dbReference type="FunFam" id="1.10.287.110:FF:000161">
    <property type="entry name" value="Small t antigen"/>
    <property type="match status" value="1"/>
</dbReference>
<keyword evidence="15" id="KW-0347">Helicase</keyword>
<evidence type="ECO:0000256" key="4">
    <source>
        <dbReference type="ARBA" id="ARBA00022504"/>
    </source>
</evidence>
<comment type="catalytic activity">
    <reaction evidence="29">
        <text>ATP + H2O = ADP + phosphate + H(+)</text>
        <dbReference type="Rhea" id="RHEA:13065"/>
        <dbReference type="ChEBI" id="CHEBI:15377"/>
        <dbReference type="ChEBI" id="CHEBI:15378"/>
        <dbReference type="ChEBI" id="CHEBI:30616"/>
        <dbReference type="ChEBI" id="CHEBI:43474"/>
        <dbReference type="ChEBI" id="CHEBI:456216"/>
        <dbReference type="EC" id="5.6.2.4"/>
    </reaction>
</comment>
<dbReference type="GO" id="GO:0052170">
    <property type="term" value="P:symbiont-mediated suppression of host innate immune response"/>
    <property type="evidence" value="ECO:0007669"/>
    <property type="project" value="UniProtKB-KW"/>
</dbReference>
<evidence type="ECO:0000256" key="7">
    <source>
        <dbReference type="ARBA" id="ARBA00022562"/>
    </source>
</evidence>
<dbReference type="CDD" id="cd06257">
    <property type="entry name" value="DnaJ"/>
    <property type="match status" value="1"/>
</dbReference>
<evidence type="ECO:0000256" key="3">
    <source>
        <dbReference type="ARBA" id="ARBA00018805"/>
    </source>
</evidence>
<dbReference type="RefSeq" id="YP_009174997.1">
    <property type="nucleotide sequence ID" value="NC_028121.1"/>
</dbReference>
<keyword evidence="38" id="KW-1185">Reference proteome</keyword>
<feature type="compositionally biased region" description="Pro residues" evidence="32">
    <location>
        <begin position="647"/>
        <end position="663"/>
    </location>
</feature>
<name>J3W7X8_9POLY</name>
<comment type="cofactor">
    <cofactor evidence="1">
        <name>Mg(2+)</name>
        <dbReference type="ChEBI" id="CHEBI:18420"/>
    </cofactor>
</comment>
<dbReference type="Pfam" id="PF06431">
    <property type="entry name" value="Polyoma_lg_T_C"/>
    <property type="match status" value="1"/>
</dbReference>
<dbReference type="SMART" id="SM00271">
    <property type="entry name" value="DnaJ"/>
    <property type="match status" value="1"/>
</dbReference>
<keyword evidence="25" id="KW-1096">Inhibition of host JAK1 by virus</keyword>
<keyword evidence="9" id="KW-1090">Inhibition of host innate immune response by virus</keyword>
<dbReference type="GO" id="GO:0042025">
    <property type="term" value="C:host cell nucleus"/>
    <property type="evidence" value="ECO:0007669"/>
    <property type="project" value="UniProtKB-SubCell"/>
</dbReference>
<comment type="subcellular location">
    <subcellularLocation>
        <location evidence="2">Host nucleus</location>
    </subcellularLocation>
</comment>
<dbReference type="InterPro" id="IPR010932">
    <property type="entry name" value="Lg_T_Ag_Polyomavir_C"/>
</dbReference>
<keyword evidence="12" id="KW-0547">Nucleotide-binding</keyword>
<evidence type="ECO:0000256" key="18">
    <source>
        <dbReference type="ARBA" id="ARBA00022840"/>
    </source>
</evidence>
<evidence type="ECO:0000259" key="36">
    <source>
        <dbReference type="PROSITE" id="PS51341"/>
    </source>
</evidence>
<keyword evidence="17" id="KW-0862">Zinc</keyword>
<evidence type="ECO:0000256" key="6">
    <source>
        <dbReference type="ARBA" id="ARBA00022553"/>
    </source>
</evidence>
<evidence type="ECO:0000256" key="21">
    <source>
        <dbReference type="ARBA" id="ARBA00023235"/>
    </source>
</evidence>
<dbReference type="SUPFAM" id="SSF55464">
    <property type="entry name" value="Origin of replication-binding domain, RBD-like"/>
    <property type="match status" value="1"/>
</dbReference>
<keyword evidence="24" id="KW-1078">G1/S host cell cycle checkpoint dysregulation by virus</keyword>
<evidence type="ECO:0000256" key="14">
    <source>
        <dbReference type="ARBA" id="ARBA00022801"/>
    </source>
</evidence>
<dbReference type="InterPro" id="IPR016392">
    <property type="entry name" value="Lg_T_Ag_polyomavir"/>
</dbReference>
<protein>
    <recommendedName>
        <fullName evidence="3">Large T antigen</fullName>
        <ecNumber evidence="27">5.6.2.4</ecNumber>
    </recommendedName>
    <alternativeName>
        <fullName evidence="28">DNA 3'-5' helicase large T antigen</fullName>
    </alternativeName>
</protein>
<evidence type="ECO:0000256" key="32">
    <source>
        <dbReference type="SAM" id="MobiDB-lite"/>
    </source>
</evidence>
<dbReference type="Proteomes" id="UP000167685">
    <property type="component" value="Segment"/>
</dbReference>
<dbReference type="Gene3D" id="1.10.287.110">
    <property type="entry name" value="DnaJ domain"/>
    <property type="match status" value="1"/>
</dbReference>
<evidence type="ECO:0000256" key="16">
    <source>
        <dbReference type="ARBA" id="ARBA00022830"/>
    </source>
</evidence>
<dbReference type="Gene3D" id="3.40.50.300">
    <property type="entry name" value="P-loop containing nucleotide triphosphate hydrolases"/>
    <property type="match status" value="1"/>
</dbReference>
<evidence type="ECO:0000256" key="31">
    <source>
        <dbReference type="PROSITE-ProRule" id="PRU00671"/>
    </source>
</evidence>
<keyword evidence="4" id="KW-1121">Modulation of host cell cycle by virus</keyword>
<dbReference type="GO" id="GO:0005524">
    <property type="term" value="F:ATP binding"/>
    <property type="evidence" value="ECO:0007669"/>
    <property type="project" value="UniProtKB-KW"/>
</dbReference>
<evidence type="ECO:0000256" key="17">
    <source>
        <dbReference type="ARBA" id="ARBA00022833"/>
    </source>
</evidence>
<dbReference type="GO" id="GO:0039645">
    <property type="term" value="P:symbiont-mediated perturbation of host cell cycle G1/S transition checkpoint"/>
    <property type="evidence" value="ECO:0007669"/>
    <property type="project" value="UniProtKB-KW"/>
</dbReference>
<keyword evidence="22" id="KW-0922">Interferon antiviral system evasion</keyword>
<dbReference type="Gene3D" id="3.40.1310.20">
    <property type="match status" value="1"/>
</dbReference>
<dbReference type="Gene3D" id="1.10.10.510">
    <property type="entry name" value="Zinc finger, large T-antigen D1 domain"/>
    <property type="match status" value="1"/>
</dbReference>
<evidence type="ECO:0000313" key="38">
    <source>
        <dbReference type="Proteomes" id="UP000167685"/>
    </source>
</evidence>
<dbReference type="InterPro" id="IPR027417">
    <property type="entry name" value="P-loop_NTPase"/>
</dbReference>
<keyword evidence="23" id="KW-0899">Viral immunoevasion</keyword>
<keyword evidence="14" id="KW-0378">Hydrolase</keyword>
<evidence type="ECO:0000256" key="9">
    <source>
        <dbReference type="ARBA" id="ARBA00022632"/>
    </source>
</evidence>
<dbReference type="SUPFAM" id="SSF46565">
    <property type="entry name" value="Chaperone J-domain"/>
    <property type="match status" value="1"/>
</dbReference>
<evidence type="ECO:0000259" key="35">
    <source>
        <dbReference type="PROSITE" id="PS51287"/>
    </source>
</evidence>
<evidence type="ECO:0000256" key="2">
    <source>
        <dbReference type="ARBA" id="ARBA00004147"/>
    </source>
</evidence>
<dbReference type="InterPro" id="IPR037102">
    <property type="entry name" value="Znf_lg_T-Ag_D1_dom_sf"/>
</dbReference>
<evidence type="ECO:0000256" key="30">
    <source>
        <dbReference type="PROSITE-ProRule" id="PRU00620"/>
    </source>
</evidence>
<evidence type="ECO:0000256" key="22">
    <source>
        <dbReference type="ARBA" id="ARBA00023258"/>
    </source>
</evidence>
<dbReference type="GO" id="GO:0043138">
    <property type="term" value="F:3'-5' DNA helicase activity"/>
    <property type="evidence" value="ECO:0007669"/>
    <property type="project" value="UniProtKB-EC"/>
</dbReference>
<feature type="domain" description="SF3 helicase" evidence="34">
    <location>
        <begin position="406"/>
        <end position="617"/>
    </location>
</feature>
<evidence type="ECO:0000313" key="37">
    <source>
        <dbReference type="EMBL" id="AFP94203.1"/>
    </source>
</evidence>
<dbReference type="EMBL" id="JQ958891">
    <property type="protein sequence ID" value="AFP94203.1"/>
    <property type="molecule type" value="Genomic_DNA"/>
</dbReference>
<proteinExistence type="predicted"/>
<accession>J3W7X8</accession>
<dbReference type="GO" id="GO:0006260">
    <property type="term" value="P:DNA replication"/>
    <property type="evidence" value="ECO:0007669"/>
    <property type="project" value="UniProtKB-KW"/>
</dbReference>
<evidence type="ECO:0000256" key="28">
    <source>
        <dbReference type="ARBA" id="ARBA00045019"/>
    </source>
</evidence>
<dbReference type="InterPro" id="IPR036869">
    <property type="entry name" value="J_dom_sf"/>
</dbReference>
<dbReference type="GO" id="GO:0039502">
    <property type="term" value="P:symbiont-mediated suppression of host type I interferon-mediated signaling pathway"/>
    <property type="evidence" value="ECO:0007669"/>
    <property type="project" value="UniProtKB-KW"/>
</dbReference>
<feature type="DNA-binding region" description="T-ag OBD" evidence="30">
    <location>
        <begin position="143"/>
        <end position="259"/>
    </location>
</feature>
<evidence type="ECO:0000256" key="26">
    <source>
        <dbReference type="ARBA" id="ARBA00034617"/>
    </source>
</evidence>
<keyword evidence="6" id="KW-0597">Phosphoprotein</keyword>
<dbReference type="InterPro" id="IPR003133">
    <property type="entry name" value="T_Ag_DNA-bd"/>
</dbReference>
<evidence type="ECO:0000256" key="1">
    <source>
        <dbReference type="ARBA" id="ARBA00001946"/>
    </source>
</evidence>
<evidence type="ECO:0000256" key="12">
    <source>
        <dbReference type="ARBA" id="ARBA00022741"/>
    </source>
</evidence>
<dbReference type="InterPro" id="IPR017910">
    <property type="entry name" value="Znf_lg_T-Ag_D1-typ"/>
</dbReference>
<keyword evidence="8" id="KW-0945">Host-virus interaction</keyword>
<dbReference type="KEGG" id="vg:26101532"/>
<evidence type="ECO:0000256" key="19">
    <source>
        <dbReference type="ARBA" id="ARBA00022990"/>
    </source>
</evidence>
<dbReference type="InterPro" id="IPR014015">
    <property type="entry name" value="Helicase_SF3_DNA-vir"/>
</dbReference>
<evidence type="ECO:0000256" key="10">
    <source>
        <dbReference type="ARBA" id="ARBA00022705"/>
    </source>
</evidence>
<evidence type="ECO:0000259" key="33">
    <source>
        <dbReference type="PROSITE" id="PS50076"/>
    </source>
</evidence>
<evidence type="ECO:0000256" key="20">
    <source>
        <dbReference type="ARBA" id="ARBA00023125"/>
    </source>
</evidence>
<dbReference type="GO" id="GO:0008270">
    <property type="term" value="F:zinc ion binding"/>
    <property type="evidence" value="ECO:0007669"/>
    <property type="project" value="UniProtKB-KW"/>
</dbReference>
<evidence type="ECO:0000256" key="5">
    <source>
        <dbReference type="ARBA" id="ARBA00022518"/>
    </source>
</evidence>
<feature type="compositionally biased region" description="Acidic residues" evidence="32">
    <location>
        <begin position="631"/>
        <end position="641"/>
    </location>
</feature>
<sequence>MDKALNREESQELMQLLGLHMTLYGQLPMMRKAYLNKCKEYHPDKGGDENKMKRMNELYKKLEDALSATSREETIWNSWSAGECPEYGTPEWESWWREFNASWDEDNLRCDEEMFDEDEEEEHQSQTTPPKKKARRDTPTEFPEVLMDFLSKAVFSNRCVSAFAIYTTKEKSIMLYRKVWDKFSATFISRHGHGIDKAILYVLTPNKHRVSALNNFCKKFCSISFVLVKAIIKPYLCYVTLKKEPFELLDESVPGGLSENAFQPEDCEEGPKLVNWKQISDYACAIKCDDVHLLMGLYLEFESAVEGCDKCDKQQLPYHFKHHKDHTENAALFAVCKNQKSICQQAVDAVIAKRRVDQLVLSRKQMLTERFNAMLDKMDSLFGARGAGDLKAYMAGVCWLHCLIHNIEEHIVQFLKCMVTNVPKQRYWLFKGPVNSGKTTLAAALLDLVGGKALNINLPFERINFELGVAIDQFMVVFEDVKGTVSTKDLPQGVGLTNLDNLRDYLDGSVKVNLEKKHLNKRTQIFPPGIVTVNEYVLPHTLSIRFVKTLNFRCKTYLHNSLRKTDQLLEHRILQSGITLMLMLINHCEVAAFEPSIQARVVDWKERIDREVGDDLITTFLRRVAQGKDILEDEEEDDDMQTDAQRMPPPPPPAQGPPPPYTPRDPRSQDSTPTTSQETLDSGIYSQTSQ</sequence>
<feature type="compositionally biased region" description="Polar residues" evidence="32">
    <location>
        <begin position="669"/>
        <end position="690"/>
    </location>
</feature>
<evidence type="ECO:0000256" key="29">
    <source>
        <dbReference type="ARBA" id="ARBA00048988"/>
    </source>
</evidence>
<organism evidence="37 38">
    <name type="scientific">bat polyomavirus 2b</name>
    <dbReference type="NCBI Taxonomy" id="2758132"/>
    <lineage>
        <taxon>Viruses</taxon>
        <taxon>Monodnaviria</taxon>
        <taxon>Shotokuvirae</taxon>
        <taxon>Cossaviricota</taxon>
        <taxon>Papovaviricetes</taxon>
        <taxon>Sepolyvirales</taxon>
        <taxon>Polyomaviridae</taxon>
        <taxon>Betapolyomavirus</taxon>
        <taxon>Betapolyomavirus pteparnellii</taxon>
    </lineage>
</organism>
<evidence type="ECO:0000256" key="15">
    <source>
        <dbReference type="ARBA" id="ARBA00022806"/>
    </source>
</evidence>
<dbReference type="PROSITE" id="PS51206">
    <property type="entry name" value="SF3_HELICASE_1"/>
    <property type="match status" value="1"/>
</dbReference>
<dbReference type="GeneID" id="26101532"/>
<keyword evidence="18" id="KW-0067">ATP-binding</keyword>
<keyword evidence="10" id="KW-0235">DNA replication</keyword>
<evidence type="ECO:0000256" key="23">
    <source>
        <dbReference type="ARBA" id="ARBA00023280"/>
    </source>
</evidence>
<feature type="domain" description="J" evidence="33">
    <location>
        <begin position="12"/>
        <end position="80"/>
    </location>
</feature>
<evidence type="ECO:0000256" key="24">
    <source>
        <dbReference type="ARBA" id="ARBA00023309"/>
    </source>
</evidence>
<feature type="domain" description="T-ag OBD" evidence="35">
    <location>
        <begin position="143"/>
        <end position="259"/>
    </location>
</feature>
<comment type="catalytic activity">
    <reaction evidence="26">
        <text>Couples ATP hydrolysis with the unwinding of duplex DNA by translocating in the 3'-5' direction.</text>
        <dbReference type="EC" id="5.6.2.4"/>
    </reaction>
</comment>
<dbReference type="GO" id="GO:0016787">
    <property type="term" value="F:hydrolase activity"/>
    <property type="evidence" value="ECO:0007669"/>
    <property type="project" value="UniProtKB-KW"/>
</dbReference>
<dbReference type="PROSITE" id="PS50076">
    <property type="entry name" value="DNAJ_2"/>
    <property type="match status" value="1"/>
</dbReference>
<dbReference type="PROSITE" id="PS51341">
    <property type="entry name" value="ZF_LTAG_D1"/>
    <property type="match status" value="1"/>
</dbReference>
<dbReference type="SUPFAM" id="SSF52540">
    <property type="entry name" value="P-loop containing nucleoside triphosphate hydrolases"/>
    <property type="match status" value="1"/>
</dbReference>
<dbReference type="InterPro" id="IPR001623">
    <property type="entry name" value="DnaJ_domain"/>
</dbReference>
<evidence type="ECO:0000256" key="27">
    <source>
        <dbReference type="ARBA" id="ARBA00034808"/>
    </source>
</evidence>
<evidence type="ECO:0000256" key="13">
    <source>
        <dbReference type="ARBA" id="ARBA00022771"/>
    </source>
</evidence>
<keyword evidence="21" id="KW-0413">Isomerase</keyword>
<dbReference type="GO" id="GO:0003688">
    <property type="term" value="F:DNA replication origin binding"/>
    <property type="evidence" value="ECO:0007669"/>
    <property type="project" value="InterPro"/>
</dbReference>
<evidence type="ECO:0000256" key="11">
    <source>
        <dbReference type="ARBA" id="ARBA00022723"/>
    </source>
</evidence>
<evidence type="ECO:0000256" key="25">
    <source>
        <dbReference type="ARBA" id="ARBA00023318"/>
    </source>
</evidence>
<feature type="region of interest" description="Disordered" evidence="32">
    <location>
        <begin position="115"/>
        <end position="138"/>
    </location>
</feature>
<dbReference type="EC" id="5.6.2.4" evidence="27"/>
<keyword evidence="7" id="KW-1048">Host nucleus</keyword>
<reference evidence="37 38" key="1">
    <citation type="journal article" date="2012" name="J. Gen. Virol.">
        <title>Novel polyomaviruses in South American bats and their relationship to other members of the family Polyomaviridae.</title>
        <authorList>
            <person name="Fagrouch Z."/>
            <person name="Sarwari R."/>
            <person name="Lavergne A."/>
            <person name="Delaval M."/>
            <person name="de Thoisy B."/>
            <person name="Lacoste V."/>
            <person name="Verschoor E.J."/>
        </authorList>
    </citation>
    <scope>NUCLEOTIDE SEQUENCE [LARGE SCALE GENOMIC DNA]</scope>
    <source>
        <strain evidence="37">R266</strain>
    </source>
</reference>
<dbReference type="GO" id="GO:0039576">
    <property type="term" value="P:symbiont-mediated suppression of host JAK-STAT cascade via inhibition of JAK1 activity"/>
    <property type="evidence" value="ECO:0007669"/>
    <property type="project" value="UniProtKB-KW"/>
</dbReference>
<evidence type="ECO:0000256" key="8">
    <source>
        <dbReference type="ARBA" id="ARBA00022581"/>
    </source>
</evidence>
<feature type="domain" description="T-ag D1-type" evidence="36">
    <location>
        <begin position="271"/>
        <end position="363"/>
    </location>
</feature>
<keyword evidence="11" id="KW-0479">Metal-binding</keyword>
<dbReference type="Gene3D" id="1.20.1050.70">
    <property type="entry name" value="Large T antigen, SV40, domain 3"/>
    <property type="match status" value="1"/>
</dbReference>
<keyword evidence="16" id="KW-1114">Inhibition of host interferon signaling pathway by virus</keyword>
<dbReference type="PROSITE" id="PS51287">
    <property type="entry name" value="T_AG_OBD"/>
    <property type="match status" value="1"/>
</dbReference>
<feature type="region of interest" description="Disordered" evidence="32">
    <location>
        <begin position="628"/>
        <end position="690"/>
    </location>
</feature>
<evidence type="ECO:0000259" key="34">
    <source>
        <dbReference type="PROSITE" id="PS51206"/>
    </source>
</evidence>
<keyword evidence="19" id="KW-0007">Acetylation</keyword>
<keyword evidence="5" id="KW-0244">Early protein</keyword>